<dbReference type="PANTHER" id="PTHR37804:SF1">
    <property type="entry name" value="CDAA REGULATORY PROTEIN CDAR"/>
    <property type="match status" value="1"/>
</dbReference>
<organism evidence="2 3">
    <name type="scientific">Insulibacter thermoxylanivorax</name>
    <dbReference type="NCBI Taxonomy" id="2749268"/>
    <lineage>
        <taxon>Bacteria</taxon>
        <taxon>Bacillati</taxon>
        <taxon>Bacillota</taxon>
        <taxon>Bacilli</taxon>
        <taxon>Bacillales</taxon>
        <taxon>Paenibacillaceae</taxon>
        <taxon>Insulibacter</taxon>
    </lineage>
</organism>
<reference evidence="2" key="2">
    <citation type="journal article" date="2021" name="Data Brief">
        <title>Draft genome sequence data of the facultative, thermophilic, xylanolytic bacterium Paenibacillus sp. strain DA-C8.</title>
        <authorList>
            <person name="Chhe C."/>
            <person name="Uke A."/>
            <person name="Baramee S."/>
            <person name="Ungkulpasvich U."/>
            <person name="Tachaapaikoon C."/>
            <person name="Pason P."/>
            <person name="Waeonukul R."/>
            <person name="Ratanakhanokchai K."/>
            <person name="Kosugi A."/>
        </authorList>
    </citation>
    <scope>NUCLEOTIDE SEQUENCE</scope>
    <source>
        <strain evidence="2">DA-C8</strain>
    </source>
</reference>
<dbReference type="RefSeq" id="WP_200967481.1">
    <property type="nucleotide sequence ID" value="NZ_BMAQ01000039.1"/>
</dbReference>
<evidence type="ECO:0008006" key="4">
    <source>
        <dbReference type="Google" id="ProtNLM"/>
    </source>
</evidence>
<evidence type="ECO:0000256" key="1">
    <source>
        <dbReference type="SAM" id="MobiDB-lite"/>
    </source>
</evidence>
<name>A0A916QHX1_9BACL</name>
<feature type="compositionally biased region" description="Polar residues" evidence="1">
    <location>
        <begin position="447"/>
        <end position="456"/>
    </location>
</feature>
<protein>
    <recommendedName>
        <fullName evidence="4">YbbR domain-containing protein</fullName>
    </recommendedName>
</protein>
<feature type="region of interest" description="Disordered" evidence="1">
    <location>
        <begin position="407"/>
        <end position="475"/>
    </location>
</feature>
<proteinExistence type="predicted"/>
<feature type="compositionally biased region" description="Basic and acidic residues" evidence="1">
    <location>
        <begin position="430"/>
        <end position="446"/>
    </location>
</feature>
<dbReference type="Gene3D" id="2.170.120.40">
    <property type="entry name" value="YbbR-like domain"/>
    <property type="match status" value="2"/>
</dbReference>
<comment type="caution">
    <text evidence="2">The sequence shown here is derived from an EMBL/GenBank/DDBJ whole genome shotgun (WGS) entry which is preliminary data.</text>
</comment>
<accession>A0A916QHX1</accession>
<dbReference type="PANTHER" id="PTHR37804">
    <property type="entry name" value="CDAA REGULATORY PROTEIN CDAR"/>
    <property type="match status" value="1"/>
</dbReference>
<dbReference type="Gene3D" id="2.170.120.30">
    <property type="match status" value="2"/>
</dbReference>
<evidence type="ECO:0000313" key="2">
    <source>
        <dbReference type="EMBL" id="GFR39288.1"/>
    </source>
</evidence>
<keyword evidence="3" id="KW-1185">Reference proteome</keyword>
<gene>
    <name evidence="2" type="ORF">PRECH8_25840</name>
</gene>
<sequence length="475" mass="51311">MDRLLNNTNFVRVVALLLGVLLWLVVRLNYEQINVRPNNPVLQTDTIVDAKVTPVGLDTEQYYLSSIEPEGVDVHVQGTSSALNRIPNSQYAIIADLTGLTEGIHEVELTAQNFPRGVEVTLDPDVVTVTIERMETKQFDVIIELIGTPAEGLKAGVPVANPSRVHATVPASRLDAIHSIRGKIDIHGAAETIVREVKLEAYDASGKLLEDVAISPSIVSVEVPITPPIRSVPLQVSYIGRPPQGLSVAGVSQDVEFVTITGPQEVIDAIDFYEGVVVDLSRITADQTLTLEIPLMNQITSVEPREVRVAIDVEPTVQRTFEAVPIRLFGEQGDYEIAITSPESGTISLTVEGAEALVSRLTAGDVQVILDVSNIAPGSYVLPLRVNLPRFIELAAADDLRVSVTVTEASEQTSGPVHEEPESVVTKPEQPPEDRRTDDPDSDRGGNQDTGNQPSEETTDDERTAGEPRSTANTG</sequence>
<dbReference type="AlphaFoldDB" id="A0A916QHX1"/>
<dbReference type="InterPro" id="IPR053154">
    <property type="entry name" value="c-di-AMP_regulator"/>
</dbReference>
<dbReference type="Proteomes" id="UP000654993">
    <property type="component" value="Unassembled WGS sequence"/>
</dbReference>
<dbReference type="EMBL" id="BMAQ01000039">
    <property type="protein sequence ID" value="GFR39288.1"/>
    <property type="molecule type" value="Genomic_DNA"/>
</dbReference>
<reference evidence="2" key="1">
    <citation type="submission" date="2020-08" db="EMBL/GenBank/DDBJ databases">
        <authorList>
            <person name="Uke A."/>
            <person name="Chhe C."/>
            <person name="Baramee S."/>
            <person name="Kosugi A."/>
        </authorList>
    </citation>
    <scope>NUCLEOTIDE SEQUENCE</scope>
    <source>
        <strain evidence="2">DA-C8</strain>
    </source>
</reference>
<evidence type="ECO:0000313" key="3">
    <source>
        <dbReference type="Proteomes" id="UP000654993"/>
    </source>
</evidence>
<dbReference type="InterPro" id="IPR012505">
    <property type="entry name" value="YbbR"/>
</dbReference>
<dbReference type="Pfam" id="PF07949">
    <property type="entry name" value="YbbR"/>
    <property type="match status" value="3"/>
</dbReference>